<name>A0A0G4HXK6_9ALVE</name>
<proteinExistence type="inferred from homology"/>
<dbReference type="GO" id="GO:0010024">
    <property type="term" value="P:phytochromobilin biosynthetic process"/>
    <property type="evidence" value="ECO:0007669"/>
    <property type="project" value="InterPro"/>
</dbReference>
<dbReference type="InterPro" id="IPR009249">
    <property type="entry name" value="Ferredoxin-dep_bilin_Rdtase"/>
</dbReference>
<keyword evidence="2" id="KW-0560">Oxidoreductase</keyword>
<dbReference type="Pfam" id="PF05996">
    <property type="entry name" value="Fe_bilin_red"/>
    <property type="match status" value="1"/>
</dbReference>
<dbReference type="EMBL" id="CDMZ01004267">
    <property type="protein sequence ID" value="CEM49231.1"/>
    <property type="molecule type" value="Genomic_DNA"/>
</dbReference>
<evidence type="ECO:0000256" key="1">
    <source>
        <dbReference type="ARBA" id="ARBA00006908"/>
    </source>
</evidence>
<evidence type="ECO:0000256" key="3">
    <source>
        <dbReference type="SAM" id="SignalP"/>
    </source>
</evidence>
<evidence type="ECO:0000256" key="2">
    <source>
        <dbReference type="ARBA" id="ARBA00023002"/>
    </source>
</evidence>
<accession>A0A0G4HXK6</accession>
<organism evidence="4">
    <name type="scientific">Chromera velia CCMP2878</name>
    <dbReference type="NCBI Taxonomy" id="1169474"/>
    <lineage>
        <taxon>Eukaryota</taxon>
        <taxon>Sar</taxon>
        <taxon>Alveolata</taxon>
        <taxon>Colpodellida</taxon>
        <taxon>Chromeraceae</taxon>
        <taxon>Chromera</taxon>
    </lineage>
</organism>
<dbReference type="GO" id="GO:0050897">
    <property type="term" value="F:cobalt ion binding"/>
    <property type="evidence" value="ECO:0007669"/>
    <property type="project" value="InterPro"/>
</dbReference>
<feature type="chain" id="PRO_5005191971" evidence="3">
    <location>
        <begin position="27"/>
        <end position="380"/>
    </location>
</feature>
<dbReference type="PANTHER" id="PTHR34557">
    <property type="entry name" value="PHYTOCHROMOBILIN:FERREDOXIN OXIDOREDUCTASE, CHLOROPLASTIC"/>
    <property type="match status" value="1"/>
</dbReference>
<dbReference type="AlphaFoldDB" id="A0A0G4HXK6"/>
<dbReference type="PANTHER" id="PTHR34557:SF1">
    <property type="entry name" value="PHYTOCHROMOBILIN:FERREDOXIN OXIDOREDUCTASE, CHLOROPLASTIC"/>
    <property type="match status" value="1"/>
</dbReference>
<sequence length="380" mass="42966">MNSPNFLRLSSLATFVLLFLFLPGSSFHLLTHGHGRSRKFPLVYGWEKGDGQRRRVSQTVLRDAPPGGSTEAVISLPTVAEGNIEQESDQGGEKGIPVPLPWQHPPMSSDSVKTYSPVGSWLYTEVVSGLPGIQREGVEKDLALQRNEKPAACMANACFRSTHFRKIRMTYFDGGEGGMQVFNALFYPDPSLFVPFPDRNSSGGWAPPLLGIDLIKLSSNRYLEVIDVQPLSESAEYRRHVVEKQFTNLKRKFEEKFGGKPSKRFYEGAEFFSDQMLYGRFEDDSHHQDHLIPAVQDYARKYVEFVTSLPSAGSSTSFPADREGGGLETVREALRLHTAHDNYSARRDPAKRVFARFFGDEWSERLVRKFLFDRAVFEDR</sequence>
<dbReference type="GO" id="GO:0016636">
    <property type="term" value="F:oxidoreductase activity, acting on the CH-CH group of donors, iron-sulfur protein as acceptor"/>
    <property type="evidence" value="ECO:0007669"/>
    <property type="project" value="InterPro"/>
</dbReference>
<keyword evidence="3" id="KW-0732">Signal</keyword>
<reference evidence="4" key="1">
    <citation type="submission" date="2014-11" db="EMBL/GenBank/DDBJ databases">
        <authorList>
            <person name="Otto D Thomas"/>
            <person name="Naeem Raeece"/>
        </authorList>
    </citation>
    <scope>NUCLEOTIDE SEQUENCE</scope>
</reference>
<dbReference type="PhylomeDB" id="A0A0G4HXK6"/>
<dbReference type="VEuPathDB" id="CryptoDB:Cvel_9277"/>
<gene>
    <name evidence="4" type="ORF">Cvel_9277</name>
</gene>
<protein>
    <submittedName>
        <fullName evidence="4">Uncharacterized protein</fullName>
    </submittedName>
</protein>
<feature type="signal peptide" evidence="3">
    <location>
        <begin position="1"/>
        <end position="26"/>
    </location>
</feature>
<evidence type="ECO:0000313" key="4">
    <source>
        <dbReference type="EMBL" id="CEM49231.1"/>
    </source>
</evidence>
<dbReference type="Gene3D" id="3.40.1500.20">
    <property type="match status" value="1"/>
</dbReference>
<comment type="similarity">
    <text evidence="1">Belongs to the HY2 family.</text>
</comment>